<evidence type="ECO:0000313" key="2">
    <source>
        <dbReference type="EMBL" id="KAG5759955.1"/>
    </source>
</evidence>
<protein>
    <submittedName>
        <fullName evidence="2">Uncharacterized protein</fullName>
    </submittedName>
</protein>
<dbReference type="OrthoDB" id="5180769at2759"/>
<evidence type="ECO:0000256" key="1">
    <source>
        <dbReference type="SAM" id="Coils"/>
    </source>
</evidence>
<comment type="caution">
    <text evidence="2">The sequence shown here is derived from an EMBL/GenBank/DDBJ whole genome shotgun (WGS) entry which is preliminary data.</text>
</comment>
<sequence length="70" mass="8164">MSDTQDFNDHPDSTNLNQPWKAWIDAEIAARQEAEASEELRQIQEARRVEYEEAMKEFPSRNRSPENKAG</sequence>
<keyword evidence="1" id="KW-0175">Coiled coil</keyword>
<reference evidence="2" key="1">
    <citation type="journal article" date="2020" name="bioRxiv">
        <title>Historical genomics reveals the evolutionary mechanisms behind multiple outbreaks of the host-specific coffee wilt pathogen Fusarium xylarioides.</title>
        <authorList>
            <person name="Peck D."/>
            <person name="Nowell R.W."/>
            <person name="Flood J."/>
            <person name="Ryan M.J."/>
            <person name="Barraclough T.G."/>
        </authorList>
    </citation>
    <scope>NUCLEOTIDE SEQUENCE</scope>
    <source>
        <strain evidence="2">IMI 127659i</strain>
    </source>
</reference>
<gene>
    <name evidence="2" type="ORF">H9Q72_011920</name>
</gene>
<proteinExistence type="predicted"/>
<accession>A0A9P7I7V6</accession>
<organism evidence="2 3">
    <name type="scientific">Fusarium xylarioides</name>
    <dbReference type="NCBI Taxonomy" id="221167"/>
    <lineage>
        <taxon>Eukaryota</taxon>
        <taxon>Fungi</taxon>
        <taxon>Dikarya</taxon>
        <taxon>Ascomycota</taxon>
        <taxon>Pezizomycotina</taxon>
        <taxon>Sordariomycetes</taxon>
        <taxon>Hypocreomycetidae</taxon>
        <taxon>Hypocreales</taxon>
        <taxon>Nectriaceae</taxon>
        <taxon>Fusarium</taxon>
        <taxon>Fusarium fujikuroi species complex</taxon>
    </lineage>
</organism>
<dbReference type="AlphaFoldDB" id="A0A9P7I7V6"/>
<feature type="coiled-coil region" evidence="1">
    <location>
        <begin position="26"/>
        <end position="54"/>
    </location>
</feature>
<reference evidence="2" key="2">
    <citation type="submission" date="2020-10" db="EMBL/GenBank/DDBJ databases">
        <authorList>
            <person name="Peck L.D."/>
            <person name="Nowell R.W."/>
            <person name="Flood J."/>
            <person name="Ryan M.J."/>
            <person name="Barraclough T.G."/>
        </authorList>
    </citation>
    <scope>NUCLEOTIDE SEQUENCE</scope>
    <source>
        <strain evidence="2">IMI 127659i</strain>
    </source>
</reference>
<dbReference type="Proteomes" id="UP000750502">
    <property type="component" value="Unassembled WGS sequence"/>
</dbReference>
<name>A0A9P7I7V6_9HYPO</name>
<dbReference type="EMBL" id="JADFTT010000593">
    <property type="protein sequence ID" value="KAG5759955.1"/>
    <property type="molecule type" value="Genomic_DNA"/>
</dbReference>
<evidence type="ECO:0000313" key="3">
    <source>
        <dbReference type="Proteomes" id="UP000750502"/>
    </source>
</evidence>
<keyword evidence="3" id="KW-1185">Reference proteome</keyword>